<feature type="transmembrane region" description="Helical" evidence="3">
    <location>
        <begin position="30"/>
        <end position="54"/>
    </location>
</feature>
<evidence type="ECO:0000313" key="5">
    <source>
        <dbReference type="RefSeq" id="XP_022146483.1"/>
    </source>
</evidence>
<organism evidence="4 5">
    <name type="scientific">Momordica charantia</name>
    <name type="common">Bitter gourd</name>
    <name type="synonym">Balsam pear</name>
    <dbReference type="NCBI Taxonomy" id="3673"/>
    <lineage>
        <taxon>Eukaryota</taxon>
        <taxon>Viridiplantae</taxon>
        <taxon>Streptophyta</taxon>
        <taxon>Embryophyta</taxon>
        <taxon>Tracheophyta</taxon>
        <taxon>Spermatophyta</taxon>
        <taxon>Magnoliopsida</taxon>
        <taxon>eudicotyledons</taxon>
        <taxon>Gunneridae</taxon>
        <taxon>Pentapetalae</taxon>
        <taxon>rosids</taxon>
        <taxon>fabids</taxon>
        <taxon>Cucurbitales</taxon>
        <taxon>Cucurbitaceae</taxon>
        <taxon>Momordiceae</taxon>
        <taxon>Momordica</taxon>
    </lineage>
</organism>
<accession>A0A6J1CYP8</accession>
<protein>
    <submittedName>
        <fullName evidence="5">Uncharacterized protein LOC111015690 isoform X1</fullName>
    </submittedName>
</protein>
<keyword evidence="2 3" id="KW-0472">Membrane</keyword>
<dbReference type="OrthoDB" id="748092at2759"/>
<comment type="subcellular location">
    <subcellularLocation>
        <location evidence="1">Membrane</location>
    </subcellularLocation>
</comment>
<dbReference type="PANTHER" id="PTHR31234:SF54">
    <property type="entry name" value="LATE EMBRYOGENESIS ABUNDANT PROTEIN LEA-2 SUBGROUP DOMAIN-CONTAINING PROTEIN"/>
    <property type="match status" value="1"/>
</dbReference>
<dbReference type="AlphaFoldDB" id="A0A6J1CYP8"/>
<dbReference type="RefSeq" id="XP_022146483.1">
    <property type="nucleotide sequence ID" value="XM_022290791.1"/>
</dbReference>
<dbReference type="GO" id="GO:0098542">
    <property type="term" value="P:defense response to other organism"/>
    <property type="evidence" value="ECO:0007669"/>
    <property type="project" value="InterPro"/>
</dbReference>
<sequence>MDVLASRTQFSNCFCCQQICTIYTLKRFCIFLLFIAIFSVIAVLIAALPVILLLKPREPIFSLQSLRLDWYNISVKSGSSFVSSVFTLTLNSQNPNRIAIKYSPSRLLVIYDGNAVIGTIRVPEVFQPARSDDRSVRTRLLLHRFNVDLFDATRELAEIKVVGDVGVELLVLHMAVLKMKVALNCDVIVNYRELNFRNEVLDNGSGTIKKALFSGFIWFQLPDNVHKLWHRFLLMKEIKQRTQIS</sequence>
<evidence type="ECO:0000313" key="4">
    <source>
        <dbReference type="Proteomes" id="UP000504603"/>
    </source>
</evidence>
<evidence type="ECO:0000256" key="3">
    <source>
        <dbReference type="SAM" id="Phobius"/>
    </source>
</evidence>
<proteinExistence type="predicted"/>
<dbReference type="InterPro" id="IPR044839">
    <property type="entry name" value="NDR1-like"/>
</dbReference>
<dbReference type="Proteomes" id="UP000504603">
    <property type="component" value="Unplaced"/>
</dbReference>
<reference evidence="5" key="1">
    <citation type="submission" date="2025-08" db="UniProtKB">
        <authorList>
            <consortium name="RefSeq"/>
        </authorList>
    </citation>
    <scope>IDENTIFICATION</scope>
    <source>
        <strain evidence="5">OHB3-1</strain>
    </source>
</reference>
<dbReference type="GO" id="GO:0005886">
    <property type="term" value="C:plasma membrane"/>
    <property type="evidence" value="ECO:0007669"/>
    <property type="project" value="TreeGrafter"/>
</dbReference>
<dbReference type="GeneID" id="111015690"/>
<gene>
    <name evidence="5" type="primary">LOC111015690</name>
</gene>
<keyword evidence="4" id="KW-1185">Reference proteome</keyword>
<keyword evidence="3" id="KW-1133">Transmembrane helix</keyword>
<dbReference type="PANTHER" id="PTHR31234">
    <property type="entry name" value="LATE EMBRYOGENESIS ABUNDANT (LEA) HYDROXYPROLINE-RICH GLYCOPROTEIN FAMILY"/>
    <property type="match status" value="1"/>
</dbReference>
<evidence type="ECO:0000256" key="2">
    <source>
        <dbReference type="ARBA" id="ARBA00023136"/>
    </source>
</evidence>
<dbReference type="KEGG" id="mcha:111015690"/>
<evidence type="ECO:0000256" key="1">
    <source>
        <dbReference type="ARBA" id="ARBA00004370"/>
    </source>
</evidence>
<name>A0A6J1CYP8_MOMCH</name>
<keyword evidence="3" id="KW-0812">Transmembrane</keyword>